<reference evidence="3" key="1">
    <citation type="submission" date="2025-08" db="UniProtKB">
        <authorList>
            <consortium name="RefSeq"/>
        </authorList>
    </citation>
    <scope>IDENTIFICATION</scope>
</reference>
<dbReference type="AlphaFoldDB" id="A0AAJ7CEU2"/>
<dbReference type="RefSeq" id="XP_015609073.1">
    <property type="nucleotide sequence ID" value="XM_015753587.2"/>
</dbReference>
<proteinExistence type="predicted"/>
<gene>
    <name evidence="3" type="primary">LOC107274436</name>
</gene>
<sequence>MFIKTVAGIALLHVLSAVSAAPRYTKSTVPSWHLPCGDILESDNTPIENLEEQFKITLDSLSLQHQLSMSDYLNRDYEYLYEKVRIGVHQHQYIPNWVPGDADVKLVKRLVKASPRMIVSYLPKLHSDLQKFAVAFEELIEDETNPKIQEALSATQNYLLMMLCEVESNLEVLPPLRVPRRIERSIMNERQRNPVDDTRRWIRDWGVVLKYRNYLHAWRHVFNY</sequence>
<feature type="chain" id="PRO_5042540707" evidence="1">
    <location>
        <begin position="21"/>
        <end position="224"/>
    </location>
</feature>
<keyword evidence="1" id="KW-0732">Signal</keyword>
<dbReference type="Proteomes" id="UP000694920">
    <property type="component" value="Unplaced"/>
</dbReference>
<evidence type="ECO:0000313" key="2">
    <source>
        <dbReference type="Proteomes" id="UP000694920"/>
    </source>
</evidence>
<evidence type="ECO:0000313" key="3">
    <source>
        <dbReference type="RefSeq" id="XP_015609073.1"/>
    </source>
</evidence>
<feature type="signal peptide" evidence="1">
    <location>
        <begin position="1"/>
        <end position="20"/>
    </location>
</feature>
<name>A0AAJ7CEU2_CEPCN</name>
<keyword evidence="2" id="KW-1185">Reference proteome</keyword>
<dbReference type="GeneID" id="107274436"/>
<accession>A0AAJ7CEU2</accession>
<protein>
    <submittedName>
        <fullName evidence="3">Uncharacterized protein LOC107274436</fullName>
    </submittedName>
</protein>
<dbReference type="KEGG" id="ccin:107274436"/>
<evidence type="ECO:0000256" key="1">
    <source>
        <dbReference type="SAM" id="SignalP"/>
    </source>
</evidence>
<organism evidence="2 3">
    <name type="scientific">Cephus cinctus</name>
    <name type="common">Wheat stem sawfly</name>
    <dbReference type="NCBI Taxonomy" id="211228"/>
    <lineage>
        <taxon>Eukaryota</taxon>
        <taxon>Metazoa</taxon>
        <taxon>Ecdysozoa</taxon>
        <taxon>Arthropoda</taxon>
        <taxon>Hexapoda</taxon>
        <taxon>Insecta</taxon>
        <taxon>Pterygota</taxon>
        <taxon>Neoptera</taxon>
        <taxon>Endopterygota</taxon>
        <taxon>Hymenoptera</taxon>
        <taxon>Cephoidea</taxon>
        <taxon>Cephidae</taxon>
        <taxon>Cephus</taxon>
    </lineage>
</organism>